<feature type="domain" description="Helicase ATP-binding" evidence="20">
    <location>
        <begin position="350"/>
        <end position="528"/>
    </location>
</feature>
<evidence type="ECO:0000256" key="15">
    <source>
        <dbReference type="ARBA" id="ARBA00023254"/>
    </source>
</evidence>
<dbReference type="InterPro" id="IPR049730">
    <property type="entry name" value="SNF2/RAD54-like_C"/>
</dbReference>
<evidence type="ECO:0000256" key="6">
    <source>
        <dbReference type="ARBA" id="ARBA00022741"/>
    </source>
</evidence>
<evidence type="ECO:0000256" key="2">
    <source>
        <dbReference type="ARBA" id="ARBA00007025"/>
    </source>
</evidence>
<dbReference type="AlphaFoldDB" id="A0A146LYL2"/>
<dbReference type="GO" id="GO:0005524">
    <property type="term" value="F:ATP binding"/>
    <property type="evidence" value="ECO:0007669"/>
    <property type="project" value="InterPro"/>
</dbReference>
<dbReference type="Gene3D" id="3.40.50.10810">
    <property type="entry name" value="Tandem AAA-ATPase domain"/>
    <property type="match status" value="1"/>
</dbReference>
<keyword evidence="7" id="KW-0227">DNA damage</keyword>
<evidence type="ECO:0000256" key="9">
    <source>
        <dbReference type="ARBA" id="ARBA00022801"/>
    </source>
</evidence>
<feature type="region of interest" description="Disordered" evidence="19">
    <location>
        <begin position="93"/>
        <end position="300"/>
    </location>
</feature>
<accession>A0A146LYL2</accession>
<keyword evidence="9" id="KW-0378">Hydrolase</keyword>
<dbReference type="InterPro" id="IPR001650">
    <property type="entry name" value="Helicase_C-like"/>
</dbReference>
<dbReference type="CDD" id="cd18000">
    <property type="entry name" value="DEXHc_ERCC6"/>
    <property type="match status" value="1"/>
</dbReference>
<evidence type="ECO:0000256" key="8">
    <source>
        <dbReference type="ARBA" id="ARBA00022776"/>
    </source>
</evidence>
<evidence type="ECO:0000256" key="4">
    <source>
        <dbReference type="ARBA" id="ARBA00015341"/>
    </source>
</evidence>
<dbReference type="InterPro" id="IPR050496">
    <property type="entry name" value="SNF2_RAD54_helicase_repair"/>
</dbReference>
<keyword evidence="13" id="KW-0234">DNA repair</keyword>
<feature type="compositionally biased region" description="Acidic residues" evidence="19">
    <location>
        <begin position="271"/>
        <end position="285"/>
    </location>
</feature>
<dbReference type="GO" id="GO:0051301">
    <property type="term" value="P:cell division"/>
    <property type="evidence" value="ECO:0007669"/>
    <property type="project" value="UniProtKB-KW"/>
</dbReference>
<evidence type="ECO:0000256" key="10">
    <source>
        <dbReference type="ARBA" id="ARBA00022806"/>
    </source>
</evidence>
<evidence type="ECO:0000313" key="22">
    <source>
        <dbReference type="EMBL" id="JAQ12045.1"/>
    </source>
</evidence>
<dbReference type="Pfam" id="PF00176">
    <property type="entry name" value="SNF2-rel_dom"/>
    <property type="match status" value="1"/>
</dbReference>
<evidence type="ECO:0000256" key="14">
    <source>
        <dbReference type="ARBA" id="ARBA00023242"/>
    </source>
</evidence>
<dbReference type="PANTHER" id="PTHR45629">
    <property type="entry name" value="SNF2/RAD54 FAMILY MEMBER"/>
    <property type="match status" value="1"/>
</dbReference>
<evidence type="ECO:0000259" key="21">
    <source>
        <dbReference type="PROSITE" id="PS51194"/>
    </source>
</evidence>
<dbReference type="GO" id="GO:0006283">
    <property type="term" value="P:transcription-coupled nucleotide-excision repair"/>
    <property type="evidence" value="ECO:0007669"/>
    <property type="project" value="TreeGrafter"/>
</dbReference>
<dbReference type="InterPro" id="IPR014001">
    <property type="entry name" value="Helicase_ATP-bd"/>
</dbReference>
<keyword evidence="10" id="KW-0347">Helicase</keyword>
<dbReference type="Pfam" id="PF25875">
    <property type="entry name" value="WHD_Rad26_CSB"/>
    <property type="match status" value="1"/>
</dbReference>
<dbReference type="GO" id="GO:0008094">
    <property type="term" value="F:ATP-dependent activity, acting on DNA"/>
    <property type="evidence" value="ECO:0007669"/>
    <property type="project" value="TreeGrafter"/>
</dbReference>
<reference evidence="22" key="1">
    <citation type="journal article" date="2016" name="Gigascience">
        <title>De novo construction of an expanded transcriptome assembly for the western tarnished plant bug, Lygus hesperus.</title>
        <authorList>
            <person name="Tassone E.E."/>
            <person name="Geib S.M."/>
            <person name="Hall B."/>
            <person name="Fabrick J.A."/>
            <person name="Brent C.S."/>
            <person name="Hull J.J."/>
        </authorList>
    </citation>
    <scope>NUCLEOTIDE SEQUENCE</scope>
</reference>
<sequence length="1233" mass="139053">VNMEQSQEHTESEAGDDTENKGNVRDFCVDVSAIESVSKDQQACELQSLELEVFDHATLEKGIIAQVNEAIQITAPPKEAALVTDPLDDEVEEEEDEFAKKLRLGEVTPFDRSEEGKSLQERSKNGFNEAMQRYMENQARLQKSRKKKSGEESPKKTHPPKPLPKRKIKGPKEFIPAVDEAKKERKSKANSEKKGKFLGSKKKKKSKKESLGTRKTRGAPRSDTSAQPGEEATVNLDHSSGSEYLPSASEDSDDAQRKNPRKPLGALMAEVDTDYSESDWESSDDEVAKKRRSNRELDDGDPNYFTKRLKGINQQDYMKDLHVVLDEFRCPNAVWDKLYKYQQVAVKWFWELNQQRCGGILGDEMGLGKTIQVIAFLAGLYASDISDYDTGYSGLGPTLIICPTTVMHQWVREFHKWFPIIRVAILHESGTFTNTGKPKSRLIDSIHSHDYGVLITSYSGLVKQSKKILEKQWHYVILDEGHKIRNHQAQVTVVAKQLETPHRLILSGSPLQNNLKELWSLFDFIYPGKLGTLQVFTNVFHLPIVAGGYTNASPAQVMQAFKCALTLKDTITPYLLRRMKRDVDAHIKLPPKTEQVLFCKLTEDQRQMYQHYLSTVSIEEMVRGNARVFVGLINLRKICNHPDLYSGGPKRDFTIKDGEADSDEDRFGYWERAGKMIVVRTLLKIWNQQNHRVLLFTQTQKMLLILEDFVKRCGYNYLKLDGNTSVAARQPLIDKFNKDTSYFVMLLTTKVGGLGINLTGANRVVIYDPDWNPATDTQARERAWRIGQEKDVTVYRLVTAGTIEEKIYHRQIFKQFLSNKVLKDPKQRRFFKSNDLSELFTLSETVKDGTNETAAIFAGTGSEVKLSKLAIRSKKPKYSAQESAQDPKITFSESKIEQMKKLAHLLSRKISIKNTEENQINENDEPKAGCSNIVDVDAGTEEGDKNSPEESPGDVKAEVAIEAQDIYGPDGKIIPENVRNPKTNETCSPVGGSPLENHLPNTTPSSKMETDENCNQTRDRKRSVSSSSNDSSPFKKKHKDSKRGTFEGHHVPHLVKCRRVKKERDTEEEEAAAVSQDDYVLRKLFSKSGIETALRHDTIMEGGPNDYAIIEAEADRVAQEAIKALKESRAEVPVVRKPLFKPSAQGSTLLSAIKKRNLVLDSSETENQLVKSLVTFLNSKGGVASTDKIIEHFSEKVGPGKSPLFKSLLGKIAKFNRGPDKVGYWTIQDEFKI</sequence>
<comment type="function">
    <text evidence="17">Involved in mitotic DNA repair and meiotic recombination. Functions in the recombinational DNA repair pathway. Essential for interhomolog gene conversion (GC), but may have a less important role in intersister GC than spn-A/Rad51. In the presence of DNA, spn-A/Rad51 enhances the ATPase activity of okr/Rad54.</text>
</comment>
<dbReference type="SMART" id="SM00487">
    <property type="entry name" value="DEXDc"/>
    <property type="match status" value="1"/>
</dbReference>
<comment type="subcellular location">
    <subcellularLocation>
        <location evidence="1">Nucleus</location>
    </subcellularLocation>
</comment>
<evidence type="ECO:0000256" key="1">
    <source>
        <dbReference type="ARBA" id="ARBA00004123"/>
    </source>
</evidence>
<name>A0A146LYL2_LYGHE</name>
<dbReference type="InterPro" id="IPR027417">
    <property type="entry name" value="P-loop_NTPase"/>
</dbReference>
<comment type="subunit">
    <text evidence="3">Interacts (via N-terminus) with spn-A/Rad51.</text>
</comment>
<dbReference type="PROSITE" id="PS51194">
    <property type="entry name" value="HELICASE_CTER"/>
    <property type="match status" value="1"/>
</dbReference>
<dbReference type="SUPFAM" id="SSF52540">
    <property type="entry name" value="P-loop containing nucleoside triphosphate hydrolases"/>
    <property type="match status" value="2"/>
</dbReference>
<dbReference type="PANTHER" id="PTHR45629:SF7">
    <property type="entry name" value="DNA EXCISION REPAIR PROTEIN ERCC-6-RELATED"/>
    <property type="match status" value="1"/>
</dbReference>
<dbReference type="InterPro" id="IPR000330">
    <property type="entry name" value="SNF2_N"/>
</dbReference>
<evidence type="ECO:0000313" key="23">
    <source>
        <dbReference type="EMBL" id="JAQ17135.1"/>
    </source>
</evidence>
<feature type="compositionally biased region" description="Basic and acidic residues" evidence="19">
    <location>
        <begin position="179"/>
        <end position="195"/>
    </location>
</feature>
<dbReference type="SMART" id="SM00490">
    <property type="entry name" value="HELICc"/>
    <property type="match status" value="1"/>
</dbReference>
<evidence type="ECO:0000256" key="18">
    <source>
        <dbReference type="ARBA" id="ARBA00029956"/>
    </source>
</evidence>
<feature type="compositionally biased region" description="Basic residues" evidence="19">
    <location>
        <begin position="156"/>
        <end position="169"/>
    </location>
</feature>
<evidence type="ECO:0000256" key="3">
    <source>
        <dbReference type="ARBA" id="ARBA00011467"/>
    </source>
</evidence>
<feature type="compositionally biased region" description="Basic and acidic residues" evidence="19">
    <location>
        <begin position="98"/>
        <end position="124"/>
    </location>
</feature>
<keyword evidence="8" id="KW-0498">Mitosis</keyword>
<proteinExistence type="inferred from homology"/>
<evidence type="ECO:0000256" key="16">
    <source>
        <dbReference type="ARBA" id="ARBA00023306"/>
    </source>
</evidence>
<evidence type="ECO:0000256" key="17">
    <source>
        <dbReference type="ARBA" id="ARBA00024776"/>
    </source>
</evidence>
<dbReference type="Gene3D" id="3.40.50.300">
    <property type="entry name" value="P-loop containing nucleotide triphosphate hydrolases"/>
    <property type="match status" value="1"/>
</dbReference>
<dbReference type="EMBL" id="GDHC01001494">
    <property type="protein sequence ID" value="JAQ17135.1"/>
    <property type="molecule type" value="Transcribed_RNA"/>
</dbReference>
<keyword evidence="5" id="KW-0132">Cell division</keyword>
<dbReference type="GO" id="GO:0005634">
    <property type="term" value="C:nucleus"/>
    <property type="evidence" value="ECO:0007669"/>
    <property type="project" value="TreeGrafter"/>
</dbReference>
<gene>
    <name evidence="22" type="primary">ERCC6_1</name>
    <name evidence="23" type="synonym">ERCC6_2</name>
    <name evidence="22" type="ORF">g.76944</name>
    <name evidence="23" type="ORF">g.76947</name>
</gene>
<dbReference type="PROSITE" id="PS51192">
    <property type="entry name" value="HELICASE_ATP_BIND_1"/>
    <property type="match status" value="1"/>
</dbReference>
<evidence type="ECO:0000256" key="5">
    <source>
        <dbReference type="ARBA" id="ARBA00022618"/>
    </source>
</evidence>
<dbReference type="FunFam" id="3.40.50.10810:FF:000094">
    <property type="entry name" value="DNA excision repair protein ERCC-6"/>
    <property type="match status" value="1"/>
</dbReference>
<feature type="region of interest" description="Disordered" evidence="19">
    <location>
        <begin position="1"/>
        <end position="23"/>
    </location>
</feature>
<keyword evidence="6" id="KW-0547">Nucleotide-binding</keyword>
<dbReference type="GO" id="GO:0016787">
    <property type="term" value="F:hydrolase activity"/>
    <property type="evidence" value="ECO:0007669"/>
    <property type="project" value="UniProtKB-KW"/>
</dbReference>
<feature type="region of interest" description="Disordered" evidence="19">
    <location>
        <begin position="937"/>
        <end position="956"/>
    </location>
</feature>
<keyword evidence="12" id="KW-0238">DNA-binding</keyword>
<evidence type="ECO:0000256" key="11">
    <source>
        <dbReference type="ARBA" id="ARBA00022840"/>
    </source>
</evidence>
<dbReference type="GO" id="GO:0051321">
    <property type="term" value="P:meiotic cell cycle"/>
    <property type="evidence" value="ECO:0007669"/>
    <property type="project" value="UniProtKB-KW"/>
</dbReference>
<keyword evidence="16" id="KW-0131">Cell cycle</keyword>
<keyword evidence="15" id="KW-0469">Meiosis</keyword>
<dbReference type="InterPro" id="IPR058951">
    <property type="entry name" value="WHD_Rad26_CSB-like"/>
</dbReference>
<evidence type="ECO:0000256" key="12">
    <source>
        <dbReference type="ARBA" id="ARBA00023125"/>
    </source>
</evidence>
<keyword evidence="11" id="KW-0067">ATP-binding</keyword>
<evidence type="ECO:0000256" key="19">
    <source>
        <dbReference type="SAM" id="MobiDB-lite"/>
    </source>
</evidence>
<dbReference type="InterPro" id="IPR038718">
    <property type="entry name" value="SNF2-like_sf"/>
</dbReference>
<feature type="domain" description="Helicase C-terminal" evidence="21">
    <location>
        <begin position="677"/>
        <end position="837"/>
    </location>
</feature>
<feature type="region of interest" description="Disordered" evidence="19">
    <location>
        <begin position="966"/>
        <end position="1050"/>
    </location>
</feature>
<protein>
    <recommendedName>
        <fullName evidence="4">DNA repair and recombination protein RAD54-like</fullName>
    </recommendedName>
    <alternativeName>
        <fullName evidence="18">Protein okra</fullName>
    </alternativeName>
</protein>
<comment type="similarity">
    <text evidence="2">Belongs to the SNF2/RAD54 helicase family.</text>
</comment>
<feature type="non-terminal residue" evidence="22">
    <location>
        <position position="1"/>
    </location>
</feature>
<evidence type="ECO:0000256" key="7">
    <source>
        <dbReference type="ARBA" id="ARBA00022763"/>
    </source>
</evidence>
<organism evidence="22">
    <name type="scientific">Lygus hesperus</name>
    <name type="common">Western plant bug</name>
    <dbReference type="NCBI Taxonomy" id="30085"/>
    <lineage>
        <taxon>Eukaryota</taxon>
        <taxon>Metazoa</taxon>
        <taxon>Ecdysozoa</taxon>
        <taxon>Arthropoda</taxon>
        <taxon>Hexapoda</taxon>
        <taxon>Insecta</taxon>
        <taxon>Pterygota</taxon>
        <taxon>Neoptera</taxon>
        <taxon>Paraneoptera</taxon>
        <taxon>Hemiptera</taxon>
        <taxon>Heteroptera</taxon>
        <taxon>Panheteroptera</taxon>
        <taxon>Cimicomorpha</taxon>
        <taxon>Miridae</taxon>
        <taxon>Mirini</taxon>
        <taxon>Lygus</taxon>
    </lineage>
</organism>
<dbReference type="Pfam" id="PF00271">
    <property type="entry name" value="Helicase_C"/>
    <property type="match status" value="1"/>
</dbReference>
<evidence type="ECO:0000256" key="13">
    <source>
        <dbReference type="ARBA" id="ARBA00023204"/>
    </source>
</evidence>
<dbReference type="EMBL" id="GDHC01006584">
    <property type="protein sequence ID" value="JAQ12045.1"/>
    <property type="molecule type" value="Transcribed_RNA"/>
</dbReference>
<dbReference type="CDD" id="cd22254">
    <property type="entry name" value="CSB_WHD"/>
    <property type="match status" value="1"/>
</dbReference>
<feature type="compositionally biased region" description="Basic and acidic residues" evidence="19">
    <location>
        <begin position="942"/>
        <end position="956"/>
    </location>
</feature>
<dbReference type="CDD" id="cd18793">
    <property type="entry name" value="SF2_C_SNF"/>
    <property type="match status" value="1"/>
</dbReference>
<keyword evidence="14" id="KW-0539">Nucleus</keyword>
<evidence type="ECO:0000259" key="20">
    <source>
        <dbReference type="PROSITE" id="PS51192"/>
    </source>
</evidence>